<keyword evidence="4" id="KW-1185">Reference proteome</keyword>
<dbReference type="OrthoDB" id="9782395at2"/>
<keyword evidence="1" id="KW-1133">Transmembrane helix</keyword>
<gene>
    <name evidence="3" type="ORF">IN07_19355</name>
</gene>
<evidence type="ECO:0000313" key="4">
    <source>
        <dbReference type="Proteomes" id="UP000029713"/>
    </source>
</evidence>
<dbReference type="Gene3D" id="3.40.50.620">
    <property type="entry name" value="HUPs"/>
    <property type="match status" value="1"/>
</dbReference>
<keyword evidence="1" id="KW-0812">Transmembrane</keyword>
<evidence type="ECO:0000256" key="1">
    <source>
        <dbReference type="SAM" id="Phobius"/>
    </source>
</evidence>
<dbReference type="Proteomes" id="UP000029713">
    <property type="component" value="Unassembled WGS sequence"/>
</dbReference>
<dbReference type="InterPro" id="IPR003848">
    <property type="entry name" value="DUF218"/>
</dbReference>
<organism evidence="3 4">
    <name type="scientific">Modestobacter caceresii</name>
    <dbReference type="NCBI Taxonomy" id="1522368"/>
    <lineage>
        <taxon>Bacteria</taxon>
        <taxon>Bacillati</taxon>
        <taxon>Actinomycetota</taxon>
        <taxon>Actinomycetes</taxon>
        <taxon>Geodermatophilales</taxon>
        <taxon>Geodermatophilaceae</taxon>
        <taxon>Modestobacter</taxon>
    </lineage>
</organism>
<keyword evidence="1" id="KW-0472">Membrane</keyword>
<feature type="transmembrane region" description="Helical" evidence="1">
    <location>
        <begin position="20"/>
        <end position="38"/>
    </location>
</feature>
<dbReference type="PANTHER" id="PTHR30336">
    <property type="entry name" value="INNER MEMBRANE PROTEIN, PROBABLE PERMEASE"/>
    <property type="match status" value="1"/>
</dbReference>
<dbReference type="RefSeq" id="WP_156119276.1">
    <property type="nucleotide sequence ID" value="NZ_JPMX01000091.1"/>
</dbReference>
<reference evidence="3 4" key="1">
    <citation type="submission" date="2014-07" db="EMBL/GenBank/DDBJ databases">
        <title>Biosystematic studies on Modestobacter strains isolated from extreme hyper-arid desert soil and from historic building.</title>
        <authorList>
            <person name="Bukarasam K."/>
            <person name="Bull A."/>
            <person name="Girard G."/>
            <person name="van Wezel G."/>
            <person name="Goodfellow M."/>
        </authorList>
    </citation>
    <scope>NUCLEOTIDE SEQUENCE [LARGE SCALE GENOMIC DNA]</scope>
    <source>
        <strain evidence="3 4">KNN45-2b</strain>
    </source>
</reference>
<proteinExistence type="predicted"/>
<sequence>MGAALVWSLRRDPRALRNGVLVVLLGHYLLGSVALLTARSTELEVVTGVVLLAAAALVGLGLALLPLLLVVDGVLVLRRESRSLANALSLLAGLSMIGFPVVLVALLRHENPVTGALAVGLLTAQACAGLLFLAFATHTALYAWLARRAEARAVIVLGAGLVEGEVSPLLAARLHRAVTAIEERRGRTGGLPIVPSGGQGPDEPRAEGVAMAEWLRRHDIPAQDVLVEDRSRTTRENLRFSARLLEQRGVPEPYLIVTSNYHAPRAALLARRLGIDAQAIGCPTALYYWPSAYLREFVAVMLDHRALLALSGLAVVGMAGLAGLSLAAA</sequence>
<feature type="transmembrane region" description="Helical" evidence="1">
    <location>
        <begin position="50"/>
        <end position="77"/>
    </location>
</feature>
<dbReference type="EMBL" id="JPMX01000091">
    <property type="protein sequence ID" value="KGH45108.1"/>
    <property type="molecule type" value="Genomic_DNA"/>
</dbReference>
<feature type="transmembrane region" description="Helical" evidence="1">
    <location>
        <begin position="84"/>
        <end position="107"/>
    </location>
</feature>
<protein>
    <recommendedName>
        <fullName evidence="2">DUF218 domain-containing protein</fullName>
    </recommendedName>
</protein>
<name>A0A098Y2H5_9ACTN</name>
<dbReference type="InterPro" id="IPR051599">
    <property type="entry name" value="Cell_Envelope_Assoc"/>
</dbReference>
<dbReference type="GO" id="GO:0043164">
    <property type="term" value="P:Gram-negative-bacterium-type cell wall biogenesis"/>
    <property type="evidence" value="ECO:0007669"/>
    <property type="project" value="TreeGrafter"/>
</dbReference>
<feature type="domain" description="DUF218" evidence="2">
    <location>
        <begin position="153"/>
        <end position="298"/>
    </location>
</feature>
<feature type="transmembrane region" description="Helical" evidence="1">
    <location>
        <begin position="119"/>
        <end position="145"/>
    </location>
</feature>
<evidence type="ECO:0000259" key="2">
    <source>
        <dbReference type="Pfam" id="PF02698"/>
    </source>
</evidence>
<dbReference type="InterPro" id="IPR014729">
    <property type="entry name" value="Rossmann-like_a/b/a_fold"/>
</dbReference>
<dbReference type="CDD" id="cd06259">
    <property type="entry name" value="YdcF-like"/>
    <property type="match status" value="1"/>
</dbReference>
<accession>A0A098Y2H5</accession>
<dbReference type="PANTHER" id="PTHR30336:SF4">
    <property type="entry name" value="ENVELOPE BIOGENESIS FACTOR ELYC"/>
    <property type="match status" value="1"/>
</dbReference>
<evidence type="ECO:0000313" key="3">
    <source>
        <dbReference type="EMBL" id="KGH45108.1"/>
    </source>
</evidence>
<feature type="transmembrane region" description="Helical" evidence="1">
    <location>
        <begin position="306"/>
        <end position="328"/>
    </location>
</feature>
<dbReference type="GO" id="GO:0005886">
    <property type="term" value="C:plasma membrane"/>
    <property type="evidence" value="ECO:0007669"/>
    <property type="project" value="TreeGrafter"/>
</dbReference>
<dbReference type="GO" id="GO:0000270">
    <property type="term" value="P:peptidoglycan metabolic process"/>
    <property type="evidence" value="ECO:0007669"/>
    <property type="project" value="TreeGrafter"/>
</dbReference>
<dbReference type="AlphaFoldDB" id="A0A098Y2H5"/>
<comment type="caution">
    <text evidence="3">The sequence shown here is derived from an EMBL/GenBank/DDBJ whole genome shotgun (WGS) entry which is preliminary data.</text>
</comment>
<dbReference type="Pfam" id="PF02698">
    <property type="entry name" value="DUF218"/>
    <property type="match status" value="1"/>
</dbReference>